<evidence type="ECO:0000313" key="1">
    <source>
        <dbReference type="EMBL" id="SDL36223.1"/>
    </source>
</evidence>
<dbReference type="AlphaFoldDB" id="A0A1G9JGH4"/>
<name>A0A1G9JGH4_9SPHI</name>
<protein>
    <submittedName>
        <fullName evidence="1">Uncharacterized protein</fullName>
    </submittedName>
</protein>
<dbReference type="EMBL" id="FNGY01000001">
    <property type="protein sequence ID" value="SDL36223.1"/>
    <property type="molecule type" value="Genomic_DNA"/>
</dbReference>
<organism evidence="1 2">
    <name type="scientific">Pedobacter steynii</name>
    <dbReference type="NCBI Taxonomy" id="430522"/>
    <lineage>
        <taxon>Bacteria</taxon>
        <taxon>Pseudomonadati</taxon>
        <taxon>Bacteroidota</taxon>
        <taxon>Sphingobacteriia</taxon>
        <taxon>Sphingobacteriales</taxon>
        <taxon>Sphingobacteriaceae</taxon>
        <taxon>Pedobacter</taxon>
    </lineage>
</organism>
<dbReference type="RefSeq" id="WP_074604173.1">
    <property type="nucleotide sequence ID" value="NZ_FNGY01000001.1"/>
</dbReference>
<proteinExistence type="predicted"/>
<accession>A0A1G9JGH4</accession>
<dbReference type="Proteomes" id="UP000183200">
    <property type="component" value="Unassembled WGS sequence"/>
</dbReference>
<evidence type="ECO:0000313" key="2">
    <source>
        <dbReference type="Proteomes" id="UP000183200"/>
    </source>
</evidence>
<sequence length="107" mass="12769">MWIPISLKKLENLILSGELELEDELLNFWNLIKIEPRKWQEEEYGDEGGGFWVVAIFGNEVIYYNDIEDGFNISEYKTYGQIREYHCSQSELNWTVIGLYERIKIKN</sequence>
<reference evidence="2" key="1">
    <citation type="submission" date="2016-10" db="EMBL/GenBank/DDBJ databases">
        <authorList>
            <person name="Varghese N."/>
            <person name="Submissions S."/>
        </authorList>
    </citation>
    <scope>NUCLEOTIDE SEQUENCE [LARGE SCALE GENOMIC DNA]</scope>
    <source>
        <strain evidence="2">DSM 19110</strain>
    </source>
</reference>
<dbReference type="OrthoDB" id="8617543at2"/>
<keyword evidence="2" id="KW-1185">Reference proteome</keyword>
<gene>
    <name evidence="1" type="ORF">SAMN05421820_101245</name>
</gene>